<dbReference type="InParanoid" id="A0A7R8V6M6"/>
<keyword evidence="2" id="KW-1185">Reference proteome</keyword>
<dbReference type="Proteomes" id="UP000594454">
    <property type="component" value="Chromosome 6"/>
</dbReference>
<name>A0A7R8V6M6_HERIL</name>
<organism evidence="1 2">
    <name type="scientific">Hermetia illucens</name>
    <name type="common">Black soldier fly</name>
    <dbReference type="NCBI Taxonomy" id="343691"/>
    <lineage>
        <taxon>Eukaryota</taxon>
        <taxon>Metazoa</taxon>
        <taxon>Ecdysozoa</taxon>
        <taxon>Arthropoda</taxon>
        <taxon>Hexapoda</taxon>
        <taxon>Insecta</taxon>
        <taxon>Pterygota</taxon>
        <taxon>Neoptera</taxon>
        <taxon>Endopterygota</taxon>
        <taxon>Diptera</taxon>
        <taxon>Brachycera</taxon>
        <taxon>Stratiomyomorpha</taxon>
        <taxon>Stratiomyidae</taxon>
        <taxon>Hermetiinae</taxon>
        <taxon>Hermetia</taxon>
    </lineage>
</organism>
<evidence type="ECO:0000313" key="2">
    <source>
        <dbReference type="Proteomes" id="UP000594454"/>
    </source>
</evidence>
<dbReference type="EMBL" id="LR899014">
    <property type="protein sequence ID" value="CAD7093389.1"/>
    <property type="molecule type" value="Genomic_DNA"/>
</dbReference>
<reference evidence="1 2" key="1">
    <citation type="submission" date="2020-11" db="EMBL/GenBank/DDBJ databases">
        <authorList>
            <person name="Wallbank WR R."/>
            <person name="Pardo Diaz C."/>
            <person name="Kozak K."/>
            <person name="Martin S."/>
            <person name="Jiggins C."/>
            <person name="Moest M."/>
            <person name="Warren A I."/>
            <person name="Generalovic N T."/>
            <person name="Byers J.R.P. K."/>
            <person name="Montejo-Kovacevich G."/>
            <person name="Yen C E."/>
        </authorList>
    </citation>
    <scope>NUCLEOTIDE SEQUENCE [LARGE SCALE GENOMIC DNA]</scope>
</reference>
<accession>A0A7R8V6M6</accession>
<proteinExistence type="predicted"/>
<gene>
    <name evidence="1" type="ORF">HERILL_LOCUS15674</name>
</gene>
<dbReference type="AlphaFoldDB" id="A0A7R8V6M6"/>
<evidence type="ECO:0000313" key="1">
    <source>
        <dbReference type="EMBL" id="CAD7093389.1"/>
    </source>
</evidence>
<protein>
    <submittedName>
        <fullName evidence="1">Uncharacterized protein</fullName>
    </submittedName>
</protein>
<sequence>MESSATLCSAGEHLPPSFRRLEFAEPTSASGYANIGSVVRGRERLQVVVIRAQCTLADAKALAGLQYSRLTKFRRSSMKLGDAEQSTYFRG</sequence>